<dbReference type="InterPro" id="IPR038731">
    <property type="entry name" value="RgtA/B/C-like"/>
</dbReference>
<evidence type="ECO:0000259" key="9">
    <source>
        <dbReference type="Pfam" id="PF13231"/>
    </source>
</evidence>
<dbReference type="AlphaFoldDB" id="A0A919JBY2"/>
<dbReference type="GO" id="GO:0009103">
    <property type="term" value="P:lipopolysaccharide biosynthetic process"/>
    <property type="evidence" value="ECO:0007669"/>
    <property type="project" value="UniProtKB-ARBA"/>
</dbReference>
<evidence type="ECO:0000256" key="2">
    <source>
        <dbReference type="ARBA" id="ARBA00022475"/>
    </source>
</evidence>
<comment type="subcellular location">
    <subcellularLocation>
        <location evidence="1">Cell membrane</location>
        <topology evidence="1">Multi-pass membrane protein</topology>
    </subcellularLocation>
</comment>
<dbReference type="GO" id="GO:0005886">
    <property type="term" value="C:plasma membrane"/>
    <property type="evidence" value="ECO:0007669"/>
    <property type="project" value="UniProtKB-SubCell"/>
</dbReference>
<keyword evidence="3" id="KW-0328">Glycosyltransferase</keyword>
<dbReference type="PANTHER" id="PTHR33908">
    <property type="entry name" value="MANNOSYLTRANSFERASE YKCB-RELATED"/>
    <property type="match status" value="1"/>
</dbReference>
<feature type="transmembrane region" description="Helical" evidence="8">
    <location>
        <begin position="197"/>
        <end position="218"/>
    </location>
</feature>
<dbReference type="InterPro" id="IPR050297">
    <property type="entry name" value="LipidA_mod_glycosyltrf_83"/>
</dbReference>
<comment type="caution">
    <text evidence="10">The sequence shown here is derived from an EMBL/GenBank/DDBJ whole genome shotgun (WGS) entry which is preliminary data.</text>
</comment>
<feature type="transmembrane region" description="Helical" evidence="8">
    <location>
        <begin position="110"/>
        <end position="129"/>
    </location>
</feature>
<feature type="transmembrane region" description="Helical" evidence="8">
    <location>
        <begin position="171"/>
        <end position="188"/>
    </location>
</feature>
<evidence type="ECO:0000256" key="5">
    <source>
        <dbReference type="ARBA" id="ARBA00022692"/>
    </source>
</evidence>
<evidence type="ECO:0000256" key="7">
    <source>
        <dbReference type="ARBA" id="ARBA00023136"/>
    </source>
</evidence>
<keyword evidence="2" id="KW-1003">Cell membrane</keyword>
<feature type="transmembrane region" description="Helical" evidence="8">
    <location>
        <begin position="78"/>
        <end position="98"/>
    </location>
</feature>
<keyword evidence="7 8" id="KW-0472">Membrane</keyword>
<dbReference type="EMBL" id="BOMQ01000008">
    <property type="protein sequence ID" value="GIE47003.1"/>
    <property type="molecule type" value="Genomic_DNA"/>
</dbReference>
<organism evidence="10 11">
    <name type="scientific">Actinoplanes nipponensis</name>
    <dbReference type="NCBI Taxonomy" id="135950"/>
    <lineage>
        <taxon>Bacteria</taxon>
        <taxon>Bacillati</taxon>
        <taxon>Actinomycetota</taxon>
        <taxon>Actinomycetes</taxon>
        <taxon>Micromonosporales</taxon>
        <taxon>Micromonosporaceae</taxon>
        <taxon>Actinoplanes</taxon>
    </lineage>
</organism>
<feature type="transmembrane region" description="Helical" evidence="8">
    <location>
        <begin position="325"/>
        <end position="346"/>
    </location>
</feature>
<evidence type="ECO:0000256" key="3">
    <source>
        <dbReference type="ARBA" id="ARBA00022676"/>
    </source>
</evidence>
<evidence type="ECO:0000256" key="6">
    <source>
        <dbReference type="ARBA" id="ARBA00022989"/>
    </source>
</evidence>
<feature type="transmembrane region" description="Helical" evidence="8">
    <location>
        <begin position="299"/>
        <end position="318"/>
    </location>
</feature>
<accession>A0A919JBY2</accession>
<dbReference type="GO" id="GO:0016763">
    <property type="term" value="F:pentosyltransferase activity"/>
    <property type="evidence" value="ECO:0007669"/>
    <property type="project" value="TreeGrafter"/>
</dbReference>
<name>A0A919JBY2_9ACTN</name>
<dbReference type="Pfam" id="PF13231">
    <property type="entry name" value="PMT_2"/>
    <property type="match status" value="1"/>
</dbReference>
<keyword evidence="11" id="KW-1185">Reference proteome</keyword>
<evidence type="ECO:0000256" key="4">
    <source>
        <dbReference type="ARBA" id="ARBA00022679"/>
    </source>
</evidence>
<evidence type="ECO:0000256" key="8">
    <source>
        <dbReference type="SAM" id="Phobius"/>
    </source>
</evidence>
<dbReference type="PANTHER" id="PTHR33908:SF11">
    <property type="entry name" value="MEMBRANE PROTEIN"/>
    <property type="match status" value="1"/>
</dbReference>
<feature type="transmembrane region" description="Helical" evidence="8">
    <location>
        <begin position="241"/>
        <end position="262"/>
    </location>
</feature>
<gene>
    <name evidence="10" type="ORF">Ani05nite_05370</name>
</gene>
<keyword evidence="6 8" id="KW-1133">Transmembrane helix</keyword>
<keyword evidence="5 8" id="KW-0812">Transmembrane</keyword>
<dbReference type="Proteomes" id="UP000647172">
    <property type="component" value="Unassembled WGS sequence"/>
</dbReference>
<evidence type="ECO:0000313" key="11">
    <source>
        <dbReference type="Proteomes" id="UP000647172"/>
    </source>
</evidence>
<protein>
    <recommendedName>
        <fullName evidence="9">Glycosyltransferase RgtA/B/C/D-like domain-containing protein</fullName>
    </recommendedName>
</protein>
<feature type="domain" description="Glycosyltransferase RgtA/B/C/D-like" evidence="9">
    <location>
        <begin position="57"/>
        <end position="215"/>
    </location>
</feature>
<proteinExistence type="predicted"/>
<reference evidence="10" key="1">
    <citation type="submission" date="2021-01" db="EMBL/GenBank/DDBJ databases">
        <title>Whole genome shotgun sequence of Actinoplanes nipponensis NBRC 14063.</title>
        <authorList>
            <person name="Komaki H."/>
            <person name="Tamura T."/>
        </authorList>
    </citation>
    <scope>NUCLEOTIDE SEQUENCE</scope>
    <source>
        <strain evidence="10">NBRC 14063</strain>
    </source>
</reference>
<sequence length="495" mass="52410">MISERSPARPPMAWAPVAAVAAAVAVLLAATSNGYGYHRDELYFRLLGDHPAWGYVDQPPATPLLARATAEIAGDHLWALRLPGALALAVTVVLTAMLAREFGGGRGAQLLAAAGAGGAFPLTFGHVLLTATLDLPMTAAVLLCVVKALRADPRWWLGAGALTGLALYNKHLVTLTLIAIGAGLAIVGPRRVLWSRWLWSGVALAALVGLPNLVYQIAHDWPQLTMARAIEQDKGADSRTLFLPLQLALLGFFLVPVWVAGLVRLLRDPALRTVRALAVAYPAVCVLILVTGGQPYYDLGLVLALFAAGAEPAVRWLTARRRRRWAFAGAFALNLAISAVVALPLLPVGTLGRTPIGDISQATSDQVGWPVYVGQVAGVVDTLPAAERARTAIITANYGEAGALELLGGRHDLPPIHSGQNELWFRGGPAEGTSTIIAVGYFPQRLAGDFASCAVARELDNGVAVPNEEQGLPVTVCRGPEGTWADLWPRFLHYS</sequence>
<dbReference type="RefSeq" id="WP_239129134.1">
    <property type="nucleotide sequence ID" value="NZ_BAAAYJ010000103.1"/>
</dbReference>
<feature type="transmembrane region" description="Helical" evidence="8">
    <location>
        <begin position="274"/>
        <end position="293"/>
    </location>
</feature>
<evidence type="ECO:0000256" key="1">
    <source>
        <dbReference type="ARBA" id="ARBA00004651"/>
    </source>
</evidence>
<evidence type="ECO:0000313" key="10">
    <source>
        <dbReference type="EMBL" id="GIE47003.1"/>
    </source>
</evidence>
<keyword evidence="4" id="KW-0808">Transferase</keyword>